<reference evidence="2" key="1">
    <citation type="submission" date="2020-01" db="EMBL/GenBank/DDBJ databases">
        <authorList>
            <person name="Meier V. D."/>
            <person name="Meier V D."/>
        </authorList>
    </citation>
    <scope>NUCLEOTIDE SEQUENCE</scope>
    <source>
        <strain evidence="2">HLG_WM_MAG_12</strain>
    </source>
</reference>
<comment type="similarity">
    <text evidence="1">Belongs to the RutC family.</text>
</comment>
<name>A0A6S6SHN6_9BACT</name>
<dbReference type="EMBL" id="CACVAW010000030">
    <property type="protein sequence ID" value="CAA6807947.1"/>
    <property type="molecule type" value="Genomic_DNA"/>
</dbReference>
<gene>
    <name evidence="2" type="ORF">HELGO_WM15956</name>
</gene>
<dbReference type="PANTHER" id="PTHR11803:SF39">
    <property type="entry name" value="2-IMINOBUTANOATE_2-IMINOPROPANOATE DEAMINASE"/>
    <property type="match status" value="1"/>
</dbReference>
<evidence type="ECO:0000313" key="2">
    <source>
        <dbReference type="EMBL" id="CAA6807947.1"/>
    </source>
</evidence>
<dbReference type="PANTHER" id="PTHR11803">
    <property type="entry name" value="2-IMINOBUTANOATE/2-IMINOPROPANOATE DEAMINASE RIDA"/>
    <property type="match status" value="1"/>
</dbReference>
<protein>
    <submittedName>
        <fullName evidence="2">Deaminase</fullName>
    </submittedName>
</protein>
<evidence type="ECO:0000256" key="1">
    <source>
        <dbReference type="ARBA" id="ARBA00010552"/>
    </source>
</evidence>
<dbReference type="InterPro" id="IPR006056">
    <property type="entry name" value="RidA"/>
</dbReference>
<dbReference type="PROSITE" id="PS01094">
    <property type="entry name" value="UPF0076"/>
    <property type="match status" value="1"/>
</dbReference>
<accession>A0A6S6SHN6</accession>
<dbReference type="CDD" id="cd00448">
    <property type="entry name" value="YjgF_YER057c_UK114_family"/>
    <property type="match status" value="1"/>
</dbReference>
<dbReference type="InterPro" id="IPR019897">
    <property type="entry name" value="RidA_CS"/>
</dbReference>
<dbReference type="InterPro" id="IPR035959">
    <property type="entry name" value="RutC-like_sf"/>
</dbReference>
<dbReference type="NCBIfam" id="TIGR00004">
    <property type="entry name" value="Rid family detoxifying hydrolase"/>
    <property type="match status" value="1"/>
</dbReference>
<dbReference type="Gene3D" id="3.30.1330.40">
    <property type="entry name" value="RutC-like"/>
    <property type="match status" value="1"/>
</dbReference>
<dbReference type="InterPro" id="IPR006175">
    <property type="entry name" value="YjgF/YER057c/UK114"/>
</dbReference>
<dbReference type="AlphaFoldDB" id="A0A6S6SHN6"/>
<dbReference type="Pfam" id="PF01042">
    <property type="entry name" value="Ribonuc_L-PSP"/>
    <property type="match status" value="1"/>
</dbReference>
<dbReference type="GO" id="GO:0005829">
    <property type="term" value="C:cytosol"/>
    <property type="evidence" value="ECO:0007669"/>
    <property type="project" value="TreeGrafter"/>
</dbReference>
<proteinExistence type="inferred from homology"/>
<dbReference type="FunFam" id="3.30.1330.40:FF:000001">
    <property type="entry name" value="L-PSP family endoribonuclease"/>
    <property type="match status" value="1"/>
</dbReference>
<sequence length="125" mass="13405">MKYIHTNKAPAAIGPYSQAVSLGDLVFTSGQIALRVDGSFNDGDIKEQSTQVLQNLENVLKEGGSSLSNVIKTTIYLASMDDFASVNEVYGSFFGDHKPARSTIAVKTLPKNALVEIEAIAQKAK</sequence>
<dbReference type="GO" id="GO:0019239">
    <property type="term" value="F:deaminase activity"/>
    <property type="evidence" value="ECO:0007669"/>
    <property type="project" value="TreeGrafter"/>
</dbReference>
<organism evidence="2">
    <name type="scientific">uncultured Campylobacterales bacterium</name>
    <dbReference type="NCBI Taxonomy" id="352960"/>
    <lineage>
        <taxon>Bacteria</taxon>
        <taxon>Pseudomonadati</taxon>
        <taxon>Campylobacterota</taxon>
        <taxon>Epsilonproteobacteria</taxon>
        <taxon>Campylobacterales</taxon>
        <taxon>environmental samples</taxon>
    </lineage>
</organism>
<dbReference type="SUPFAM" id="SSF55298">
    <property type="entry name" value="YjgF-like"/>
    <property type="match status" value="1"/>
</dbReference>